<gene>
    <name evidence="14" type="primary">LOC103320942</name>
</gene>
<evidence type="ECO:0000256" key="9">
    <source>
        <dbReference type="PROSITE-ProRule" id="PRU10040"/>
    </source>
</evidence>
<sequence>MTSGIKLSFAMLFFLFYAFMVTGVLSQAPPTPPISLTVDQSGNGDYTKIQDAIDAVPSNNAARVSILVRPGVYQEKIYVPIDKPFITMSGTNTEHTIITWNQAGWINQTSVFTVWASDFIGRQLTIQNTYGTGDKTVALRVSGDRAAFYGCRILSHQDALFDEIGKHYYKDCYIQGDTDFIFGSADSLYENCHLHTLSGQNGAITAQRRTSPLEDPGFTFLWCNITGVKTALLGRPWGPYARVIFAYTQMSNVILPQGWDSWRLSPYNLSKVFYGEYNCFGPGAVTTRRVNWAHKLTTREFAPFMAQASALRRTIIGLDGGRGQHVAPTMVRPGSGGGGGGEQHGASTPIGREGNKGKENERNRQGAPPRALTATPAPIGGEAAPPRALTAPPPPIGGGGTPPLVLTAPPPFIGGEGRRRDKGKRQAAPPRPATATPPPIGGEAAPPRALTAPPPPIGGEGTPPPSLTATPPPIGEGEGEGNKEKENGRNSPEQAPASAAWLIIEGSNNDVERSSGSPRVGAAPLGLLGSFLFIFL</sequence>
<dbReference type="PANTHER" id="PTHR31321:SF72">
    <property type="entry name" value="PECTINESTERASE 11-RELATED"/>
    <property type="match status" value="1"/>
</dbReference>
<feature type="region of interest" description="Disordered" evidence="11">
    <location>
        <begin position="322"/>
        <end position="499"/>
    </location>
</feature>
<comment type="similarity">
    <text evidence="3">Belongs to the pectinesterase family.</text>
</comment>
<keyword evidence="7 10" id="KW-0063">Aspartyl esterase</keyword>
<comment type="catalytic activity">
    <reaction evidence="8 10">
        <text>[(1-&gt;4)-alpha-D-galacturonosyl methyl ester](n) + n H2O = [(1-&gt;4)-alpha-D-galacturonosyl](n) + n methanol + n H(+)</text>
        <dbReference type="Rhea" id="RHEA:22380"/>
        <dbReference type="Rhea" id="RHEA-COMP:14570"/>
        <dbReference type="Rhea" id="RHEA-COMP:14573"/>
        <dbReference type="ChEBI" id="CHEBI:15377"/>
        <dbReference type="ChEBI" id="CHEBI:15378"/>
        <dbReference type="ChEBI" id="CHEBI:17790"/>
        <dbReference type="ChEBI" id="CHEBI:140522"/>
        <dbReference type="ChEBI" id="CHEBI:140523"/>
        <dbReference type="EC" id="3.1.1.11"/>
    </reaction>
</comment>
<feature type="compositionally biased region" description="Basic and acidic residues" evidence="11">
    <location>
        <begin position="353"/>
        <end position="364"/>
    </location>
</feature>
<keyword evidence="6 10" id="KW-0378">Hydrolase</keyword>
<feature type="signal peptide" evidence="10">
    <location>
        <begin position="1"/>
        <end position="26"/>
    </location>
</feature>
<keyword evidence="5" id="KW-0964">Secreted</keyword>
<organism evidence="13 14">
    <name type="scientific">Prunus mume</name>
    <name type="common">Japanese apricot</name>
    <name type="synonym">Armeniaca mume</name>
    <dbReference type="NCBI Taxonomy" id="102107"/>
    <lineage>
        <taxon>Eukaryota</taxon>
        <taxon>Viridiplantae</taxon>
        <taxon>Streptophyta</taxon>
        <taxon>Embryophyta</taxon>
        <taxon>Tracheophyta</taxon>
        <taxon>Spermatophyta</taxon>
        <taxon>Magnoliopsida</taxon>
        <taxon>eudicotyledons</taxon>
        <taxon>Gunneridae</taxon>
        <taxon>Pentapetalae</taxon>
        <taxon>rosids</taxon>
        <taxon>fabids</taxon>
        <taxon>Rosales</taxon>
        <taxon>Rosaceae</taxon>
        <taxon>Amygdaloideae</taxon>
        <taxon>Amygdaleae</taxon>
        <taxon>Prunus</taxon>
    </lineage>
</organism>
<dbReference type="Pfam" id="PF01095">
    <property type="entry name" value="Pectinesterase"/>
    <property type="match status" value="1"/>
</dbReference>
<evidence type="ECO:0000256" key="10">
    <source>
        <dbReference type="RuleBase" id="RU000589"/>
    </source>
</evidence>
<proteinExistence type="inferred from homology"/>
<keyword evidence="13" id="KW-1185">Reference proteome</keyword>
<dbReference type="InterPro" id="IPR011050">
    <property type="entry name" value="Pectin_lyase_fold/virulence"/>
</dbReference>
<dbReference type="EC" id="3.1.1.11" evidence="4 10"/>
<feature type="chain" id="PRO_5045008654" description="Pectinesterase" evidence="10">
    <location>
        <begin position="27"/>
        <end position="536"/>
    </location>
</feature>
<reference evidence="13" key="1">
    <citation type="journal article" date="2012" name="Nat. Commun.">
        <title>The genome of Prunus mume.</title>
        <authorList>
            <person name="Zhang Q."/>
            <person name="Chen W."/>
            <person name="Sun L."/>
            <person name="Zhao F."/>
            <person name="Huang B."/>
            <person name="Yang W."/>
            <person name="Tao Y."/>
            <person name="Wang J."/>
            <person name="Yuan Z."/>
            <person name="Fan G."/>
            <person name="Xing Z."/>
            <person name="Han C."/>
            <person name="Pan H."/>
            <person name="Zhong X."/>
            <person name="Shi W."/>
            <person name="Liang X."/>
            <person name="Du D."/>
            <person name="Sun F."/>
            <person name="Xu Z."/>
            <person name="Hao R."/>
            <person name="Lv T."/>
            <person name="Lv Y."/>
            <person name="Zheng Z."/>
            <person name="Sun M."/>
            <person name="Luo L."/>
            <person name="Cai M."/>
            <person name="Gao Y."/>
            <person name="Wang J."/>
            <person name="Yin Y."/>
            <person name="Xu X."/>
            <person name="Cheng T."/>
            <person name="Wang J."/>
        </authorList>
    </citation>
    <scope>NUCLEOTIDE SEQUENCE [LARGE SCALE GENOMIC DNA]</scope>
</reference>
<evidence type="ECO:0000313" key="13">
    <source>
        <dbReference type="Proteomes" id="UP000694861"/>
    </source>
</evidence>
<feature type="compositionally biased region" description="Low complexity" evidence="11">
    <location>
        <begin position="367"/>
        <end position="390"/>
    </location>
</feature>
<evidence type="ECO:0000256" key="11">
    <source>
        <dbReference type="SAM" id="MobiDB-lite"/>
    </source>
</evidence>
<dbReference type="RefSeq" id="XP_008220903.1">
    <property type="nucleotide sequence ID" value="XM_008222681.1"/>
</dbReference>
<dbReference type="InterPro" id="IPR033131">
    <property type="entry name" value="Pectinesterase_Asp_AS"/>
</dbReference>
<comment type="subcellular location">
    <subcellularLocation>
        <location evidence="1">Secreted</location>
        <location evidence="1">Cell wall</location>
    </subcellularLocation>
</comment>
<evidence type="ECO:0000313" key="14">
    <source>
        <dbReference type="RefSeq" id="XP_008220903.1"/>
    </source>
</evidence>
<dbReference type="PANTHER" id="PTHR31321">
    <property type="entry name" value="ACYL-COA THIOESTER HYDROLASE YBHC-RELATED"/>
    <property type="match status" value="1"/>
</dbReference>
<protein>
    <recommendedName>
        <fullName evidence="4 10">Pectinesterase</fullName>
        <ecNumber evidence="4 10">3.1.1.11</ecNumber>
    </recommendedName>
</protein>
<dbReference type="InterPro" id="IPR012334">
    <property type="entry name" value="Pectin_lyas_fold"/>
</dbReference>
<keyword evidence="5" id="KW-0134">Cell wall</keyword>
<dbReference type="SUPFAM" id="SSF51126">
    <property type="entry name" value="Pectin lyase-like"/>
    <property type="match status" value="1"/>
</dbReference>
<evidence type="ECO:0000256" key="6">
    <source>
        <dbReference type="ARBA" id="ARBA00022801"/>
    </source>
</evidence>
<dbReference type="Proteomes" id="UP000694861">
    <property type="component" value="Linkage group LG2"/>
</dbReference>
<accession>A0ABM0N834</accession>
<dbReference type="Gene3D" id="2.160.20.10">
    <property type="entry name" value="Single-stranded right-handed beta-helix, Pectin lyase-like"/>
    <property type="match status" value="1"/>
</dbReference>
<dbReference type="InterPro" id="IPR000070">
    <property type="entry name" value="Pectinesterase_cat"/>
</dbReference>
<dbReference type="PROSITE" id="PS00503">
    <property type="entry name" value="PECTINESTERASE_2"/>
    <property type="match status" value="1"/>
</dbReference>
<feature type="compositionally biased region" description="Gly residues" evidence="11">
    <location>
        <begin position="334"/>
        <end position="343"/>
    </location>
</feature>
<dbReference type="GeneID" id="103320942"/>
<comment type="pathway">
    <text evidence="2 10">Glycan metabolism; pectin degradation; 2-dehydro-3-deoxy-D-gluconate from pectin: step 1/5.</text>
</comment>
<feature type="compositionally biased region" description="Pro residues" evidence="11">
    <location>
        <begin position="452"/>
        <end position="474"/>
    </location>
</feature>
<feature type="compositionally biased region" description="Pro residues" evidence="11">
    <location>
        <begin position="429"/>
        <end position="440"/>
    </location>
</feature>
<evidence type="ECO:0000256" key="4">
    <source>
        <dbReference type="ARBA" id="ARBA00013229"/>
    </source>
</evidence>
<evidence type="ECO:0000259" key="12">
    <source>
        <dbReference type="Pfam" id="PF01095"/>
    </source>
</evidence>
<evidence type="ECO:0000256" key="8">
    <source>
        <dbReference type="ARBA" id="ARBA00047928"/>
    </source>
</evidence>
<evidence type="ECO:0000256" key="3">
    <source>
        <dbReference type="ARBA" id="ARBA00008891"/>
    </source>
</evidence>
<evidence type="ECO:0000256" key="2">
    <source>
        <dbReference type="ARBA" id="ARBA00005184"/>
    </source>
</evidence>
<feature type="compositionally biased region" description="Low complexity" evidence="11">
    <location>
        <begin position="441"/>
        <end position="451"/>
    </location>
</feature>
<feature type="domain" description="Pectinesterase catalytic" evidence="12">
    <location>
        <begin position="36"/>
        <end position="294"/>
    </location>
</feature>
<reference evidence="14" key="2">
    <citation type="submission" date="2025-08" db="UniProtKB">
        <authorList>
            <consortium name="RefSeq"/>
        </authorList>
    </citation>
    <scope>IDENTIFICATION</scope>
</reference>
<evidence type="ECO:0000256" key="1">
    <source>
        <dbReference type="ARBA" id="ARBA00004191"/>
    </source>
</evidence>
<feature type="active site" evidence="9">
    <location>
        <position position="179"/>
    </location>
</feature>
<evidence type="ECO:0000256" key="7">
    <source>
        <dbReference type="ARBA" id="ARBA00023085"/>
    </source>
</evidence>
<evidence type="ECO:0000256" key="5">
    <source>
        <dbReference type="ARBA" id="ARBA00022512"/>
    </source>
</evidence>
<keyword evidence="10" id="KW-0732">Signal</keyword>
<name>A0ABM0N834_PRUMU</name>